<dbReference type="SUPFAM" id="SSF53474">
    <property type="entry name" value="alpha/beta-Hydrolases"/>
    <property type="match status" value="1"/>
</dbReference>
<accession>A0A9P6AN37</accession>
<protein>
    <recommendedName>
        <fullName evidence="3">AB hydrolase-1 domain-containing protein</fullName>
    </recommendedName>
</protein>
<comment type="caution">
    <text evidence="1">The sequence shown here is derived from an EMBL/GenBank/DDBJ whole genome shotgun (WGS) entry which is preliminary data.</text>
</comment>
<evidence type="ECO:0008006" key="3">
    <source>
        <dbReference type="Google" id="ProtNLM"/>
    </source>
</evidence>
<gene>
    <name evidence="1" type="ORF">BS47DRAFT_1365848</name>
</gene>
<dbReference type="AlphaFoldDB" id="A0A9P6AN37"/>
<name>A0A9P6AN37_9AGAM</name>
<evidence type="ECO:0000313" key="2">
    <source>
        <dbReference type="Proteomes" id="UP000886523"/>
    </source>
</evidence>
<dbReference type="InterPro" id="IPR029058">
    <property type="entry name" value="AB_hydrolase_fold"/>
</dbReference>
<keyword evidence="2" id="KW-1185">Reference proteome</keyword>
<dbReference type="EMBL" id="MU129055">
    <property type="protein sequence ID" value="KAF9508592.1"/>
    <property type="molecule type" value="Genomic_DNA"/>
</dbReference>
<dbReference type="Gene3D" id="3.40.50.1820">
    <property type="entry name" value="alpha/beta hydrolase"/>
    <property type="match status" value="1"/>
</dbReference>
<reference evidence="1" key="1">
    <citation type="journal article" date="2020" name="Nat. Commun.">
        <title>Large-scale genome sequencing of mycorrhizal fungi provides insights into the early evolution of symbiotic traits.</title>
        <authorList>
            <person name="Miyauchi S."/>
            <person name="Kiss E."/>
            <person name="Kuo A."/>
            <person name="Drula E."/>
            <person name="Kohler A."/>
            <person name="Sanchez-Garcia M."/>
            <person name="Morin E."/>
            <person name="Andreopoulos B."/>
            <person name="Barry K.W."/>
            <person name="Bonito G."/>
            <person name="Buee M."/>
            <person name="Carver A."/>
            <person name="Chen C."/>
            <person name="Cichocki N."/>
            <person name="Clum A."/>
            <person name="Culley D."/>
            <person name="Crous P.W."/>
            <person name="Fauchery L."/>
            <person name="Girlanda M."/>
            <person name="Hayes R.D."/>
            <person name="Keri Z."/>
            <person name="LaButti K."/>
            <person name="Lipzen A."/>
            <person name="Lombard V."/>
            <person name="Magnuson J."/>
            <person name="Maillard F."/>
            <person name="Murat C."/>
            <person name="Nolan M."/>
            <person name="Ohm R.A."/>
            <person name="Pangilinan J."/>
            <person name="Pereira M.F."/>
            <person name="Perotto S."/>
            <person name="Peter M."/>
            <person name="Pfister S."/>
            <person name="Riley R."/>
            <person name="Sitrit Y."/>
            <person name="Stielow J.B."/>
            <person name="Szollosi G."/>
            <person name="Zifcakova L."/>
            <person name="Stursova M."/>
            <person name="Spatafora J.W."/>
            <person name="Tedersoo L."/>
            <person name="Vaario L.M."/>
            <person name="Yamada A."/>
            <person name="Yan M."/>
            <person name="Wang P."/>
            <person name="Xu J."/>
            <person name="Bruns T."/>
            <person name="Baldrian P."/>
            <person name="Vilgalys R."/>
            <person name="Dunand C."/>
            <person name="Henrissat B."/>
            <person name="Grigoriev I.V."/>
            <person name="Hibbett D."/>
            <person name="Nagy L.G."/>
            <person name="Martin F.M."/>
        </authorList>
    </citation>
    <scope>NUCLEOTIDE SEQUENCE</scope>
    <source>
        <strain evidence="1">UP504</strain>
    </source>
</reference>
<dbReference type="OrthoDB" id="94039at2759"/>
<evidence type="ECO:0000313" key="1">
    <source>
        <dbReference type="EMBL" id="KAF9508592.1"/>
    </source>
</evidence>
<dbReference type="Proteomes" id="UP000886523">
    <property type="component" value="Unassembled WGS sequence"/>
</dbReference>
<proteinExistence type="predicted"/>
<organism evidence="1 2">
    <name type="scientific">Hydnum rufescens UP504</name>
    <dbReference type="NCBI Taxonomy" id="1448309"/>
    <lineage>
        <taxon>Eukaryota</taxon>
        <taxon>Fungi</taxon>
        <taxon>Dikarya</taxon>
        <taxon>Basidiomycota</taxon>
        <taxon>Agaricomycotina</taxon>
        <taxon>Agaricomycetes</taxon>
        <taxon>Cantharellales</taxon>
        <taxon>Hydnaceae</taxon>
        <taxon>Hydnum</taxon>
    </lineage>
</organism>
<sequence length="616" mass="68938">MPRLRLCSAPGRLPPTRDSKSIQLGIGSARLGFGATSGRLDSSRLRARVAATLALAQRPSTLGIEPTPMREMPAFTMTTVLHSDFDEKTNAFSFHTPNIPFGWIRLCAPKTWLKSFWLVSVHSKNTKDALAISSNIGEGSTHFRQLSSTSSPPRSCDFIPGYNVTTHIIPASYPRQSFLEPRRYPHVEPVPFVPPPPGEKRKRQAWAVDTSAKLRGKRAALLELRTNCKNHDSEVLNDPQELSVPVLWSVVNRYARIVAPKDQKDIGISVVVSHAIGFHKEVGIPRHSPLAPVLKIMAKIWEPTIKHLISLCDRPSSGIHIDEIWSIDAANSGDSALLNEKYLGDVFDWIDHARDILNLVENFIPEGPFVASTQPLPVHLDRVSFDCSSRRQQSGFHDRNVVAIGHSIGGCAIASVACANPKLFHSITLVDPIIFPECNRRPDSFVMGTLLRRQSWSSREEAKGLFLRNPFFSVWVPEVLDLYVQYGLVDIPPSEGGGEAASFADDHFEKETYEILGELDEKVKIKWIMAREPLDVKTVDLTQATVWRRPVNSSNVKVNSSHLIAHEAPLELAQEAVHSWQDICSHNLPKAYTVLLKMHVTMIRETWRLKKFEFSK</sequence>